<gene>
    <name evidence="2" type="ORF">VC83_05219</name>
</gene>
<dbReference type="Proteomes" id="UP000077154">
    <property type="component" value="Unassembled WGS sequence"/>
</dbReference>
<organism evidence="2">
    <name type="scientific">Pseudogymnoascus destructans</name>
    <dbReference type="NCBI Taxonomy" id="655981"/>
    <lineage>
        <taxon>Eukaryota</taxon>
        <taxon>Fungi</taxon>
        <taxon>Dikarya</taxon>
        <taxon>Ascomycota</taxon>
        <taxon>Pezizomycotina</taxon>
        <taxon>Leotiomycetes</taxon>
        <taxon>Thelebolales</taxon>
        <taxon>Thelebolaceae</taxon>
        <taxon>Pseudogymnoascus</taxon>
    </lineage>
</organism>
<dbReference type="GeneID" id="36288285"/>
<proteinExistence type="predicted"/>
<evidence type="ECO:0000256" key="1">
    <source>
        <dbReference type="SAM" id="MobiDB-lite"/>
    </source>
</evidence>
<accession>A0A177A9W3</accession>
<reference evidence="2" key="1">
    <citation type="submission" date="2016-03" db="EMBL/GenBank/DDBJ databases">
        <title>Updated assembly of Pseudogymnoascus destructans, the fungus causing white-nose syndrome of bats.</title>
        <authorList>
            <person name="Palmer J.M."/>
            <person name="Drees K.P."/>
            <person name="Foster J.T."/>
            <person name="Lindner D.L."/>
        </authorList>
    </citation>
    <scope>NUCLEOTIDE SEQUENCE [LARGE SCALE GENOMIC DNA]</scope>
    <source>
        <strain evidence="2">20631-21</strain>
    </source>
</reference>
<name>A0A177A9W3_9PEZI</name>
<dbReference type="AlphaFoldDB" id="A0A177A9W3"/>
<evidence type="ECO:0000313" key="2">
    <source>
        <dbReference type="EMBL" id="OAF58071.1"/>
    </source>
</evidence>
<protein>
    <submittedName>
        <fullName evidence="2">Uncharacterized protein</fullName>
    </submittedName>
</protein>
<dbReference type="EMBL" id="KV441398">
    <property type="protein sequence ID" value="OAF58071.1"/>
    <property type="molecule type" value="Genomic_DNA"/>
</dbReference>
<feature type="region of interest" description="Disordered" evidence="1">
    <location>
        <begin position="150"/>
        <end position="181"/>
    </location>
</feature>
<sequence>MSSSSCPSRVRALSDFRPCGLWGESFFHLPTVTIRNTSDHRRQLLQISPVLCRMMVNLRENPKKYMKLQCNQDQLPAPEGLGMSSWFRRVGDSTWGLSVASADTRRNSTQKEQITTATRSAMATGRERYIQENPKQWTISIIYNYYSMNPRGDDDDDNNNTRAQPDTRNHNPPSIHSSPRHHHRDALVVLHPQFSQICPPLRYHSHSFVQIPIIISCQIIIL</sequence>
<dbReference type="RefSeq" id="XP_024323357.1">
    <property type="nucleotide sequence ID" value="XM_024468842.1"/>
</dbReference>